<dbReference type="InParanoid" id="A0A1S3H5B5"/>
<feature type="domain" description="DDE Tnp4" evidence="13">
    <location>
        <begin position="154"/>
        <end position="304"/>
    </location>
</feature>
<evidence type="ECO:0000256" key="2">
    <source>
        <dbReference type="ARBA" id="ARBA00004123"/>
    </source>
</evidence>
<dbReference type="PANTHER" id="PTHR22930">
    <property type="match status" value="1"/>
</dbReference>
<keyword evidence="7" id="KW-0540">Nuclease</keyword>
<protein>
    <recommendedName>
        <fullName evidence="5">Putative nuclease HARBI1</fullName>
    </recommendedName>
    <alternativeName>
        <fullName evidence="11">Harbinger transposase-derived nuclease</fullName>
    </alternativeName>
</protein>
<dbReference type="PRINTS" id="PR02086">
    <property type="entry name" value="PUTNUCHARBI1"/>
</dbReference>
<dbReference type="GO" id="GO:0005737">
    <property type="term" value="C:cytoplasm"/>
    <property type="evidence" value="ECO:0007669"/>
    <property type="project" value="UniProtKB-SubCell"/>
</dbReference>
<evidence type="ECO:0000256" key="4">
    <source>
        <dbReference type="ARBA" id="ARBA00006958"/>
    </source>
</evidence>
<comment type="similarity">
    <text evidence="4">Belongs to the HARBI1 family.</text>
</comment>
<evidence type="ECO:0000256" key="8">
    <source>
        <dbReference type="ARBA" id="ARBA00022723"/>
    </source>
</evidence>
<accession>A0A1S3H5B5</accession>
<evidence type="ECO:0000256" key="3">
    <source>
        <dbReference type="ARBA" id="ARBA00004496"/>
    </source>
</evidence>
<dbReference type="Proteomes" id="UP000085678">
    <property type="component" value="Unplaced"/>
</dbReference>
<dbReference type="GO" id="GO:0016787">
    <property type="term" value="F:hydrolase activity"/>
    <property type="evidence" value="ECO:0007669"/>
    <property type="project" value="UniProtKB-KW"/>
</dbReference>
<keyword evidence="14" id="KW-1185">Reference proteome</keyword>
<comment type="cofactor">
    <cofactor evidence="1">
        <name>a divalent metal cation</name>
        <dbReference type="ChEBI" id="CHEBI:60240"/>
    </cofactor>
</comment>
<dbReference type="GO" id="GO:0005634">
    <property type="term" value="C:nucleus"/>
    <property type="evidence" value="ECO:0007669"/>
    <property type="project" value="UniProtKB-SubCell"/>
</dbReference>
<dbReference type="InterPro" id="IPR026103">
    <property type="entry name" value="HARBI1_animal"/>
</dbReference>
<keyword evidence="8" id="KW-0479">Metal-binding</keyword>
<evidence type="ECO:0000259" key="13">
    <source>
        <dbReference type="Pfam" id="PF13359"/>
    </source>
</evidence>
<dbReference type="GO" id="GO:0046872">
    <property type="term" value="F:metal ion binding"/>
    <property type="evidence" value="ECO:0007669"/>
    <property type="project" value="UniProtKB-KW"/>
</dbReference>
<dbReference type="OrthoDB" id="6119134at2759"/>
<dbReference type="Pfam" id="PF13359">
    <property type="entry name" value="DDE_Tnp_4"/>
    <property type="match status" value="1"/>
</dbReference>
<dbReference type="KEGG" id="lak:106152227"/>
<evidence type="ECO:0000256" key="11">
    <source>
        <dbReference type="ARBA" id="ARBA00030126"/>
    </source>
</evidence>
<evidence type="ECO:0000256" key="9">
    <source>
        <dbReference type="ARBA" id="ARBA00022801"/>
    </source>
</evidence>
<sequence>MANLLRFARNPRRYIPFRLRRDRNFSRDLFDFAGATEQELIERFRFSRNSILYLENLLHNQIAPETERNHSLSVREQLLIALRFFASGSFLQVVGDTVGPSKSTVSRVVRKVALALCEHQADFIKFPVTPQASAGMSDGFFLRIAGFPGCICCIDCTHVRIQAPSENEPAFVNRKNFHNINVQAVCDHKGKFTNIVAKWLGSVHDSHVFNTSSLGRELARHNTSELGTLLGDSGYACKPYLLTPYLNPTTRAQERFNRSHKVTRTLIERVFGIWKRRFHCLHAELRMSPGRVCNIIGACAVLHNIAIIRNEPLPDGNDPGPGPNMGIQYNGPEDGRAVRDHVARAFFS</sequence>
<dbReference type="PANTHER" id="PTHR22930:SF289">
    <property type="entry name" value="DDE TNP4 DOMAIN-CONTAINING PROTEIN-RELATED"/>
    <property type="match status" value="1"/>
</dbReference>
<proteinExistence type="inferred from homology"/>
<dbReference type="AlphaFoldDB" id="A0A1S3H5B5"/>
<keyword evidence="9" id="KW-0378">Hydrolase</keyword>
<dbReference type="RefSeq" id="XP_013381198.1">
    <property type="nucleotide sequence ID" value="XM_013525744.1"/>
</dbReference>
<name>A0A1S3H5B5_LINAN</name>
<comment type="subcellular location">
    <subcellularLocation>
        <location evidence="3">Cytoplasm</location>
    </subcellularLocation>
    <subcellularLocation>
        <location evidence="2">Nucleus</location>
    </subcellularLocation>
</comment>
<dbReference type="InterPro" id="IPR027806">
    <property type="entry name" value="HARBI1_dom"/>
</dbReference>
<evidence type="ECO:0000256" key="7">
    <source>
        <dbReference type="ARBA" id="ARBA00022722"/>
    </source>
</evidence>
<dbReference type="FunCoup" id="A0A1S3H5B5">
    <property type="interactions" value="2"/>
</dbReference>
<keyword evidence="6" id="KW-0963">Cytoplasm</keyword>
<evidence type="ECO:0000313" key="14">
    <source>
        <dbReference type="Proteomes" id="UP000085678"/>
    </source>
</evidence>
<gene>
    <name evidence="15" type="primary">LOC106152227</name>
</gene>
<reference evidence="15" key="1">
    <citation type="submission" date="2025-08" db="UniProtKB">
        <authorList>
            <consortium name="RefSeq"/>
        </authorList>
    </citation>
    <scope>IDENTIFICATION</scope>
    <source>
        <tissue evidence="15">Gonads</tissue>
    </source>
</reference>
<dbReference type="GO" id="GO:0004518">
    <property type="term" value="F:nuclease activity"/>
    <property type="evidence" value="ECO:0007669"/>
    <property type="project" value="UniProtKB-KW"/>
</dbReference>
<evidence type="ECO:0000256" key="6">
    <source>
        <dbReference type="ARBA" id="ARBA00022490"/>
    </source>
</evidence>
<evidence type="ECO:0000256" key="5">
    <source>
        <dbReference type="ARBA" id="ARBA00015519"/>
    </source>
</evidence>
<comment type="function">
    <text evidence="12">Transposase-derived protein that may have nuclease activity. Does not have transposase activity.</text>
</comment>
<organism evidence="14 15">
    <name type="scientific">Lingula anatina</name>
    <name type="common">Brachiopod</name>
    <name type="synonym">Lingula unguis</name>
    <dbReference type="NCBI Taxonomy" id="7574"/>
    <lineage>
        <taxon>Eukaryota</taxon>
        <taxon>Metazoa</taxon>
        <taxon>Spiralia</taxon>
        <taxon>Lophotrochozoa</taxon>
        <taxon>Brachiopoda</taxon>
        <taxon>Linguliformea</taxon>
        <taxon>Lingulata</taxon>
        <taxon>Lingulida</taxon>
        <taxon>Linguloidea</taxon>
        <taxon>Lingulidae</taxon>
        <taxon>Lingula</taxon>
    </lineage>
</organism>
<evidence type="ECO:0000256" key="10">
    <source>
        <dbReference type="ARBA" id="ARBA00023242"/>
    </source>
</evidence>
<dbReference type="InterPro" id="IPR045249">
    <property type="entry name" value="HARBI1-like"/>
</dbReference>
<keyword evidence="10" id="KW-0539">Nucleus</keyword>
<evidence type="ECO:0000313" key="15">
    <source>
        <dbReference type="RefSeq" id="XP_013381198.1"/>
    </source>
</evidence>
<evidence type="ECO:0000256" key="12">
    <source>
        <dbReference type="ARBA" id="ARBA00045850"/>
    </source>
</evidence>
<dbReference type="GeneID" id="106152227"/>
<evidence type="ECO:0000256" key="1">
    <source>
        <dbReference type="ARBA" id="ARBA00001968"/>
    </source>
</evidence>